<feature type="signal peptide" evidence="1">
    <location>
        <begin position="1"/>
        <end position="21"/>
    </location>
</feature>
<gene>
    <name evidence="2" type="ORF">SAMN04488116_1020</name>
</gene>
<dbReference type="OrthoDB" id="9793669at2"/>
<organism evidence="2 3">
    <name type="scientific">Flagellimonas flava</name>
    <dbReference type="NCBI Taxonomy" id="570519"/>
    <lineage>
        <taxon>Bacteria</taxon>
        <taxon>Pseudomonadati</taxon>
        <taxon>Bacteroidota</taxon>
        <taxon>Flavobacteriia</taxon>
        <taxon>Flavobacteriales</taxon>
        <taxon>Flavobacteriaceae</taxon>
        <taxon>Flagellimonas</taxon>
    </lineage>
</organism>
<dbReference type="AlphaFoldDB" id="A0A1M5IZA0"/>
<name>A0A1M5IZA0_9FLAO</name>
<protein>
    <submittedName>
        <fullName evidence="2">Uncharacterized protein</fullName>
    </submittedName>
</protein>
<keyword evidence="3" id="KW-1185">Reference proteome</keyword>
<dbReference type="RefSeq" id="WP_073176850.1">
    <property type="nucleotide sequence ID" value="NZ_FQWL01000001.1"/>
</dbReference>
<proteinExistence type="predicted"/>
<accession>A0A1M5IZA0</accession>
<evidence type="ECO:0000313" key="2">
    <source>
        <dbReference type="EMBL" id="SHG33601.1"/>
    </source>
</evidence>
<keyword evidence="1" id="KW-0732">Signal</keyword>
<dbReference type="Proteomes" id="UP000184532">
    <property type="component" value="Unassembled WGS sequence"/>
</dbReference>
<evidence type="ECO:0000313" key="3">
    <source>
        <dbReference type="Proteomes" id="UP000184532"/>
    </source>
</evidence>
<reference evidence="3" key="1">
    <citation type="submission" date="2016-11" db="EMBL/GenBank/DDBJ databases">
        <authorList>
            <person name="Varghese N."/>
            <person name="Submissions S."/>
        </authorList>
    </citation>
    <scope>NUCLEOTIDE SEQUENCE [LARGE SCALE GENOMIC DNA]</scope>
    <source>
        <strain evidence="3">DSM 22638</strain>
    </source>
</reference>
<feature type="chain" id="PRO_5013268475" evidence="1">
    <location>
        <begin position="22"/>
        <end position="193"/>
    </location>
</feature>
<evidence type="ECO:0000256" key="1">
    <source>
        <dbReference type="SAM" id="SignalP"/>
    </source>
</evidence>
<sequence>MKKISFLLGLGLFLIAQGLKAQTVPSKEWQIKTALMAVPADYKDGAKVYGYDATGNFVTLQEGNNDYIALAHDPKKEKFSTAAYHKDLDAFMARGRELKAQGKSFQEIFDIRESEVKSGKLKMPDKSTLCVFTGEVDAETSEINNPYVRYVFYIPYATGESTGLPTTPTPPGHAWIMDPGTHRAHIMITPPKQ</sequence>
<dbReference type="EMBL" id="FQWL01000001">
    <property type="protein sequence ID" value="SHG33601.1"/>
    <property type="molecule type" value="Genomic_DNA"/>
</dbReference>
<dbReference type="STRING" id="570519.SAMN04488116_1020"/>